<sequence length="59" mass="6759">MDLGSQTILNHELPLSTLILVLRLWSTKEYHDPPHAKMDTSVRMSWCHGYGLFFGNGRS</sequence>
<evidence type="ECO:0000313" key="1">
    <source>
        <dbReference type="EMBL" id="KAH3840297.1"/>
    </source>
</evidence>
<dbReference type="Proteomes" id="UP000828390">
    <property type="component" value="Unassembled WGS sequence"/>
</dbReference>
<reference evidence="1" key="1">
    <citation type="journal article" date="2019" name="bioRxiv">
        <title>The Genome of the Zebra Mussel, Dreissena polymorpha: A Resource for Invasive Species Research.</title>
        <authorList>
            <person name="McCartney M.A."/>
            <person name="Auch B."/>
            <person name="Kono T."/>
            <person name="Mallez S."/>
            <person name="Zhang Y."/>
            <person name="Obille A."/>
            <person name="Becker A."/>
            <person name="Abrahante J.E."/>
            <person name="Garbe J."/>
            <person name="Badalamenti J.P."/>
            <person name="Herman A."/>
            <person name="Mangelson H."/>
            <person name="Liachko I."/>
            <person name="Sullivan S."/>
            <person name="Sone E.D."/>
            <person name="Koren S."/>
            <person name="Silverstein K.A.T."/>
            <person name="Beckman K.B."/>
            <person name="Gohl D.M."/>
        </authorList>
    </citation>
    <scope>NUCLEOTIDE SEQUENCE</scope>
    <source>
        <strain evidence="1">Duluth1</strain>
        <tissue evidence="1">Whole animal</tissue>
    </source>
</reference>
<keyword evidence="2" id="KW-1185">Reference proteome</keyword>
<comment type="caution">
    <text evidence="1">The sequence shown here is derived from an EMBL/GenBank/DDBJ whole genome shotgun (WGS) entry which is preliminary data.</text>
</comment>
<evidence type="ECO:0000313" key="2">
    <source>
        <dbReference type="Proteomes" id="UP000828390"/>
    </source>
</evidence>
<protein>
    <submittedName>
        <fullName evidence="1">Uncharacterized protein</fullName>
    </submittedName>
</protein>
<gene>
    <name evidence="1" type="ORF">DPMN_113744</name>
</gene>
<organism evidence="1 2">
    <name type="scientific">Dreissena polymorpha</name>
    <name type="common">Zebra mussel</name>
    <name type="synonym">Mytilus polymorpha</name>
    <dbReference type="NCBI Taxonomy" id="45954"/>
    <lineage>
        <taxon>Eukaryota</taxon>
        <taxon>Metazoa</taxon>
        <taxon>Spiralia</taxon>
        <taxon>Lophotrochozoa</taxon>
        <taxon>Mollusca</taxon>
        <taxon>Bivalvia</taxon>
        <taxon>Autobranchia</taxon>
        <taxon>Heteroconchia</taxon>
        <taxon>Euheterodonta</taxon>
        <taxon>Imparidentia</taxon>
        <taxon>Neoheterodontei</taxon>
        <taxon>Myida</taxon>
        <taxon>Dreissenoidea</taxon>
        <taxon>Dreissenidae</taxon>
        <taxon>Dreissena</taxon>
    </lineage>
</organism>
<dbReference type="EMBL" id="JAIWYP010000004">
    <property type="protein sequence ID" value="KAH3840297.1"/>
    <property type="molecule type" value="Genomic_DNA"/>
</dbReference>
<name>A0A9D4KJ90_DREPO</name>
<proteinExistence type="predicted"/>
<dbReference type="AlphaFoldDB" id="A0A9D4KJ90"/>
<accession>A0A9D4KJ90</accession>
<reference evidence="1" key="2">
    <citation type="submission" date="2020-11" db="EMBL/GenBank/DDBJ databases">
        <authorList>
            <person name="McCartney M.A."/>
            <person name="Auch B."/>
            <person name="Kono T."/>
            <person name="Mallez S."/>
            <person name="Becker A."/>
            <person name="Gohl D.M."/>
            <person name="Silverstein K.A.T."/>
            <person name="Koren S."/>
            <person name="Bechman K.B."/>
            <person name="Herman A."/>
            <person name="Abrahante J.E."/>
            <person name="Garbe J."/>
        </authorList>
    </citation>
    <scope>NUCLEOTIDE SEQUENCE</scope>
    <source>
        <strain evidence="1">Duluth1</strain>
        <tissue evidence="1">Whole animal</tissue>
    </source>
</reference>